<evidence type="ECO:0000256" key="1">
    <source>
        <dbReference type="ARBA" id="ARBA00000900"/>
    </source>
</evidence>
<evidence type="ECO:0000256" key="6">
    <source>
        <dbReference type="ARBA" id="ARBA00022833"/>
    </source>
</evidence>
<reference evidence="12" key="1">
    <citation type="journal article" date="2018" name="Gigascience">
        <title>Genome assembly of the Pink Ipe (Handroanthus impetiginosus, Bignoniaceae), a highly valued, ecologically keystone Neotropical timber forest tree.</title>
        <authorList>
            <person name="Silva-Junior O.B."/>
            <person name="Grattapaglia D."/>
            <person name="Novaes E."/>
            <person name="Collevatti R.G."/>
        </authorList>
    </citation>
    <scope>NUCLEOTIDE SEQUENCE [LARGE SCALE GENOMIC DNA]</scope>
    <source>
        <strain evidence="12">cv. UFG-1</strain>
    </source>
</reference>
<keyword evidence="9" id="KW-1133">Transmembrane helix</keyword>
<evidence type="ECO:0000256" key="7">
    <source>
        <dbReference type="ARBA" id="ARBA00024209"/>
    </source>
</evidence>
<dbReference type="PANTHER" id="PTHR14155">
    <property type="entry name" value="RING FINGER DOMAIN-CONTAINING"/>
    <property type="match status" value="1"/>
</dbReference>
<evidence type="ECO:0000256" key="9">
    <source>
        <dbReference type="SAM" id="Phobius"/>
    </source>
</evidence>
<proteinExistence type="inferred from homology"/>
<dbReference type="InterPro" id="IPR053238">
    <property type="entry name" value="RING-H2_zinc_finger"/>
</dbReference>
<accession>A0A2G9GG23</accession>
<dbReference type="STRING" id="429701.A0A2G9GG23"/>
<keyword evidence="12" id="KW-1185">Reference proteome</keyword>
<feature type="domain" description="RING-type" evidence="10">
    <location>
        <begin position="107"/>
        <end position="149"/>
    </location>
</feature>
<dbReference type="EMBL" id="NKXS01005326">
    <property type="protein sequence ID" value="PIN03960.1"/>
    <property type="molecule type" value="Genomic_DNA"/>
</dbReference>
<dbReference type="Pfam" id="PF13639">
    <property type="entry name" value="zf-RING_2"/>
    <property type="match status" value="1"/>
</dbReference>
<keyword evidence="4 8" id="KW-0863">Zinc-finger</keyword>
<evidence type="ECO:0000256" key="3">
    <source>
        <dbReference type="ARBA" id="ARBA00022723"/>
    </source>
</evidence>
<keyword evidence="5" id="KW-0833">Ubl conjugation pathway</keyword>
<dbReference type="InterPro" id="IPR013083">
    <property type="entry name" value="Znf_RING/FYVE/PHD"/>
</dbReference>
<dbReference type="EC" id="2.3.2.27" evidence="2"/>
<dbReference type="CDD" id="cd16461">
    <property type="entry name" value="RING-H2_EL5-like"/>
    <property type="match status" value="1"/>
</dbReference>
<dbReference type="UniPathway" id="UPA00143"/>
<evidence type="ECO:0000256" key="8">
    <source>
        <dbReference type="PROSITE-ProRule" id="PRU00175"/>
    </source>
</evidence>
<dbReference type="GO" id="GO:0061630">
    <property type="term" value="F:ubiquitin protein ligase activity"/>
    <property type="evidence" value="ECO:0007669"/>
    <property type="project" value="UniProtKB-EC"/>
</dbReference>
<feature type="transmembrane region" description="Helical" evidence="9">
    <location>
        <begin position="31"/>
        <end position="51"/>
    </location>
</feature>
<gene>
    <name evidence="11" type="ORF">CDL12_23509</name>
</gene>
<organism evidence="11 12">
    <name type="scientific">Handroanthus impetiginosus</name>
    <dbReference type="NCBI Taxonomy" id="429701"/>
    <lineage>
        <taxon>Eukaryota</taxon>
        <taxon>Viridiplantae</taxon>
        <taxon>Streptophyta</taxon>
        <taxon>Embryophyta</taxon>
        <taxon>Tracheophyta</taxon>
        <taxon>Spermatophyta</taxon>
        <taxon>Magnoliopsida</taxon>
        <taxon>eudicotyledons</taxon>
        <taxon>Gunneridae</taxon>
        <taxon>Pentapetalae</taxon>
        <taxon>asterids</taxon>
        <taxon>lamiids</taxon>
        <taxon>Lamiales</taxon>
        <taxon>Bignoniaceae</taxon>
        <taxon>Crescentiina</taxon>
        <taxon>Tabebuia alliance</taxon>
        <taxon>Handroanthus</taxon>
    </lineage>
</organism>
<evidence type="ECO:0000256" key="5">
    <source>
        <dbReference type="ARBA" id="ARBA00022786"/>
    </source>
</evidence>
<keyword evidence="3" id="KW-0479">Metal-binding</keyword>
<dbReference type="AlphaFoldDB" id="A0A2G9GG23"/>
<comment type="catalytic activity">
    <reaction evidence="1">
        <text>S-ubiquitinyl-[E2 ubiquitin-conjugating enzyme]-L-cysteine + [acceptor protein]-L-lysine = [E2 ubiquitin-conjugating enzyme]-L-cysteine + N(6)-ubiquitinyl-[acceptor protein]-L-lysine.</text>
        <dbReference type="EC" id="2.3.2.27"/>
    </reaction>
</comment>
<evidence type="ECO:0000259" key="10">
    <source>
        <dbReference type="PROSITE" id="PS50089"/>
    </source>
</evidence>
<keyword evidence="9" id="KW-0472">Membrane</keyword>
<name>A0A2G9GG23_9LAMI</name>
<evidence type="ECO:0000313" key="12">
    <source>
        <dbReference type="Proteomes" id="UP000231279"/>
    </source>
</evidence>
<dbReference type="GO" id="GO:0008270">
    <property type="term" value="F:zinc ion binding"/>
    <property type="evidence" value="ECO:0007669"/>
    <property type="project" value="UniProtKB-KW"/>
</dbReference>
<dbReference type="InterPro" id="IPR001841">
    <property type="entry name" value="Znf_RING"/>
</dbReference>
<keyword evidence="9" id="KW-0812">Transmembrane</keyword>
<dbReference type="FunFam" id="3.30.40.10:FF:000461">
    <property type="entry name" value="RING-H2 finger protein ATL66"/>
    <property type="match status" value="1"/>
</dbReference>
<evidence type="ECO:0000256" key="2">
    <source>
        <dbReference type="ARBA" id="ARBA00012483"/>
    </source>
</evidence>
<dbReference type="PANTHER" id="PTHR14155:SF627">
    <property type="entry name" value="OS06G0192800 PROTEIN"/>
    <property type="match status" value="1"/>
</dbReference>
<dbReference type="GO" id="GO:0016567">
    <property type="term" value="P:protein ubiquitination"/>
    <property type="evidence" value="ECO:0007669"/>
    <property type="project" value="UniProtKB-UniPathway"/>
</dbReference>
<comment type="caution">
    <text evidence="11">The sequence shown here is derived from an EMBL/GenBank/DDBJ whole genome shotgun (WGS) entry which is preliminary data.</text>
</comment>
<dbReference type="PROSITE" id="PS50089">
    <property type="entry name" value="ZF_RING_2"/>
    <property type="match status" value="1"/>
</dbReference>
<evidence type="ECO:0000256" key="4">
    <source>
        <dbReference type="ARBA" id="ARBA00022771"/>
    </source>
</evidence>
<protein>
    <recommendedName>
        <fullName evidence="2">RING-type E3 ubiquitin transferase</fullName>
        <ecNumber evidence="2">2.3.2.27</ecNumber>
    </recommendedName>
</protein>
<keyword evidence="6" id="KW-0862">Zinc</keyword>
<dbReference type="Proteomes" id="UP000231279">
    <property type="component" value="Unassembled WGS sequence"/>
</dbReference>
<dbReference type="SMART" id="SM00184">
    <property type="entry name" value="RING"/>
    <property type="match status" value="1"/>
</dbReference>
<sequence length="158" mass="17458">MSSYQQESSQQFRWHYAEFDDSNFQIHGRTLFFIVVLFSIIILVALLFIYARWVCRIGPPPASTSAPHARSPLPPPPRGLDAATINSFPIVLHKNSPADGGAGEAECCICLGVFGDGEKVKVLPQCEHCFHSECVDKWLTTHSSCPLCRASLRVDSPV</sequence>
<comment type="similarity">
    <text evidence="7">Belongs to the RING-type zinc finger family. ATL subfamily.</text>
</comment>
<evidence type="ECO:0000313" key="11">
    <source>
        <dbReference type="EMBL" id="PIN03960.1"/>
    </source>
</evidence>
<dbReference type="OrthoDB" id="8062037at2759"/>
<dbReference type="SUPFAM" id="SSF57850">
    <property type="entry name" value="RING/U-box"/>
    <property type="match status" value="1"/>
</dbReference>
<dbReference type="Gene3D" id="3.30.40.10">
    <property type="entry name" value="Zinc/RING finger domain, C3HC4 (zinc finger)"/>
    <property type="match status" value="1"/>
</dbReference>